<sequence>MTRPPLKPPDKVLALPVLLHPLGQPSKPPDWHLQRTCLALPQAPRPPRKPPDLPWPPQEVIKSLSYSPFTVFGFPLGNYSIFVSLKRTFRI</sequence>
<reference evidence="2" key="1">
    <citation type="journal article" date="2017" name="Front. Plant Sci.">
        <title>Climate Clever Clovers: New Paradigm to Reduce the Environmental Footprint of Ruminants by Breeding Low Methanogenic Forages Utilizing Haplotype Variation.</title>
        <authorList>
            <person name="Kaur P."/>
            <person name="Appels R."/>
            <person name="Bayer P.E."/>
            <person name="Keeble-Gagnere G."/>
            <person name="Wang J."/>
            <person name="Hirakawa H."/>
            <person name="Shirasawa K."/>
            <person name="Vercoe P."/>
            <person name="Stefanova K."/>
            <person name="Durmic Z."/>
            <person name="Nichols P."/>
            <person name="Revell C."/>
            <person name="Isobe S.N."/>
            <person name="Edwards D."/>
            <person name="Erskine W."/>
        </authorList>
    </citation>
    <scope>NUCLEOTIDE SEQUENCE [LARGE SCALE GENOMIC DNA]</scope>
    <source>
        <strain evidence="2">cv. Daliak</strain>
    </source>
</reference>
<organism evidence="1 2">
    <name type="scientific">Trifolium subterraneum</name>
    <name type="common">Subterranean clover</name>
    <dbReference type="NCBI Taxonomy" id="3900"/>
    <lineage>
        <taxon>Eukaryota</taxon>
        <taxon>Viridiplantae</taxon>
        <taxon>Streptophyta</taxon>
        <taxon>Embryophyta</taxon>
        <taxon>Tracheophyta</taxon>
        <taxon>Spermatophyta</taxon>
        <taxon>Magnoliopsida</taxon>
        <taxon>eudicotyledons</taxon>
        <taxon>Gunneridae</taxon>
        <taxon>Pentapetalae</taxon>
        <taxon>rosids</taxon>
        <taxon>fabids</taxon>
        <taxon>Fabales</taxon>
        <taxon>Fabaceae</taxon>
        <taxon>Papilionoideae</taxon>
        <taxon>50 kb inversion clade</taxon>
        <taxon>NPAAA clade</taxon>
        <taxon>Hologalegina</taxon>
        <taxon>IRL clade</taxon>
        <taxon>Trifolieae</taxon>
        <taxon>Trifolium</taxon>
    </lineage>
</organism>
<accession>A0A2Z6LPM9</accession>
<keyword evidence="2" id="KW-1185">Reference proteome</keyword>
<name>A0A2Z6LPM9_TRISU</name>
<gene>
    <name evidence="1" type="ORF">TSUD_33260</name>
</gene>
<dbReference type="AlphaFoldDB" id="A0A2Z6LPM9"/>
<proteinExistence type="predicted"/>
<evidence type="ECO:0000313" key="2">
    <source>
        <dbReference type="Proteomes" id="UP000242715"/>
    </source>
</evidence>
<dbReference type="EMBL" id="DF973214">
    <property type="protein sequence ID" value="GAU20579.1"/>
    <property type="molecule type" value="Genomic_DNA"/>
</dbReference>
<protein>
    <submittedName>
        <fullName evidence="1">Uncharacterized protein</fullName>
    </submittedName>
</protein>
<dbReference type="Proteomes" id="UP000242715">
    <property type="component" value="Unassembled WGS sequence"/>
</dbReference>
<evidence type="ECO:0000313" key="1">
    <source>
        <dbReference type="EMBL" id="GAU20579.1"/>
    </source>
</evidence>